<dbReference type="eggNOG" id="KOG1189">
    <property type="taxonomic scope" value="Eukaryota"/>
</dbReference>
<dbReference type="Pfam" id="PF00557">
    <property type="entry name" value="Peptidase_M24"/>
    <property type="match status" value="1"/>
</dbReference>
<dbReference type="GO" id="GO:0006260">
    <property type="term" value="P:DNA replication"/>
    <property type="evidence" value="ECO:0007669"/>
    <property type="project" value="UniProtKB-KW"/>
</dbReference>
<dbReference type="Gene3D" id="3.90.230.10">
    <property type="entry name" value="Creatinase/methionine aminopeptidase superfamily"/>
    <property type="match status" value="1"/>
</dbReference>
<protein>
    <recommendedName>
        <fullName evidence="10">FACT complex subunit</fullName>
    </recommendedName>
</protein>
<keyword evidence="7 10" id="KW-0804">Transcription</keyword>
<keyword evidence="6 11" id="KW-0175">Coiled coil</keyword>
<dbReference type="OrthoDB" id="10251642at2759"/>
<dbReference type="SMART" id="SM01286">
    <property type="entry name" value="SPT16"/>
    <property type="match status" value="1"/>
</dbReference>
<dbReference type="PANTHER" id="PTHR13980:SF15">
    <property type="entry name" value="FACT COMPLEX SUBUNIT SPT16"/>
    <property type="match status" value="1"/>
</dbReference>
<dbReference type="SUPFAM" id="SSF55920">
    <property type="entry name" value="Creatinase/aminopeptidase"/>
    <property type="match status" value="1"/>
</dbReference>
<dbReference type="Gene3D" id="2.30.29.210">
    <property type="entry name" value="FACT complex subunit Spt16p/Cdc68p"/>
    <property type="match status" value="1"/>
</dbReference>
<dbReference type="Proteomes" id="UP000006671">
    <property type="component" value="Unassembled WGS sequence"/>
</dbReference>
<dbReference type="OMA" id="YHINTIP"/>
<dbReference type="InterPro" id="IPR000994">
    <property type="entry name" value="Pept_M24"/>
</dbReference>
<dbReference type="SMART" id="SM01287">
    <property type="entry name" value="Rtt106"/>
    <property type="match status" value="1"/>
</dbReference>
<comment type="subunit">
    <text evidence="10">Component of the FACT complex.</text>
</comment>
<dbReference type="FunFam" id="2.30.29.30:FF:000017">
    <property type="entry name" value="FACT complex subunit SPT16"/>
    <property type="match status" value="1"/>
</dbReference>
<evidence type="ECO:0000259" key="13">
    <source>
        <dbReference type="SMART" id="SM01285"/>
    </source>
</evidence>
<dbReference type="InterPro" id="IPR013953">
    <property type="entry name" value="FACT_SPT16_M"/>
</dbReference>
<dbReference type="Pfam" id="PF08644">
    <property type="entry name" value="SPT16"/>
    <property type="match status" value="1"/>
</dbReference>
<evidence type="ECO:0000256" key="2">
    <source>
        <dbReference type="ARBA" id="ARBA00022454"/>
    </source>
</evidence>
<evidence type="ECO:0000259" key="15">
    <source>
        <dbReference type="SMART" id="SM01287"/>
    </source>
</evidence>
<evidence type="ECO:0000256" key="1">
    <source>
        <dbReference type="ARBA" id="ARBA00010779"/>
    </source>
</evidence>
<dbReference type="Gene3D" id="2.30.29.150">
    <property type="match status" value="1"/>
</dbReference>
<feature type="region of interest" description="Disordered" evidence="12">
    <location>
        <begin position="856"/>
        <end position="948"/>
    </location>
</feature>
<dbReference type="InterPro" id="IPR011993">
    <property type="entry name" value="PH-like_dom_sf"/>
</dbReference>
<sequence>MADENKIDGEIFNKRLARLFDHFDKYKDTLYDNCTIFQVFMGKVNQEEKNDYDVHKLMLLWLIGYEFTDTIISFEPHTKSVHFFTREPEEVQLAKASSQYTTKFVKKIVTDMEGVIDEGKEIKHSQFAVNIENMVTKAAAEIDLTLAFNPIIQSGGGYNLNLDFNDESVKSDDKILKFDNIILMFGIRYKSFCSMVARTYFINASVEKEMDYEILYNVYQFLVKKKIRVGQTMDSIYAAAREFLRKKKPELVPHFTTKVGFCIGWQPSSPIMQMAEGNMMEIANNMTFVVQLGFENVPEPGRAPYSMFIADTVVVSTEDYGMPRSNDQVEVREECQVLTRIKIDYNQISYSIEDEEAAEEVEPEVIDQEFGQRQKRSAAIASGLVRGVESSDSTLNDEERRKRQLSLLQRKREEYEGKDESSSTSSRKKKLSADEKFAKGEVVSYTGPIPKNLQLVANQIIVDKRHGSVLLPINGSHVPFHIAAIKNVNTTDEGEYVHLRINFNNTKLNFGKVYEPAKLYKHLVFVKEISYRAKDSKRLESARREILELKKQIGQEERDREFNENNKEVDQPKLKLVSKGQKAPRLADIFMRPGKKQVGVIEAHENGLRFSSNKGAKIEIMYSNIKHAFFQEAKNDIIVLIHFHLKNPVMIGKKAFHDIQFFTEVIEEFDHLVGRHRRQAVSEREAIEEEEREQLLKIKLNKEFASFVKKVEEKSGVDFEIPFRDLEFTGVPSTGKSNVNLVPTLNCLVSLSEAPFFVLTMDEVEIAHFERMKFGLKNFDIVFILKDLTTYHSITSIPVEHLDKIKDWLTNSNVLYFEGAQSLKWGPILKTIREEDNWDPYSENGWTSFLVMSGEQVEEDLEEEGAEEYEPSSGEEEDVDDDDEEMYIDSDDDEDDDDFEEEEEEDAPTWEELENEAMEEDNQKRKRDEEISDDEEYRKPAKSSKNRK</sequence>
<dbReference type="SMART" id="SM01285">
    <property type="entry name" value="FACT-Spt16_Nlob"/>
    <property type="match status" value="1"/>
</dbReference>
<evidence type="ECO:0000256" key="10">
    <source>
        <dbReference type="RuleBase" id="RU367052"/>
    </source>
</evidence>
<keyword evidence="8 10" id="KW-0234">DNA repair</keyword>
<dbReference type="EMBL" id="GG738885">
    <property type="protein sequence ID" value="EFC41568.1"/>
    <property type="molecule type" value="Genomic_DNA"/>
</dbReference>
<comment type="similarity">
    <text evidence="1 10">Belongs to the peptidase M24 family. SPT16 subfamily.</text>
</comment>
<comment type="function">
    <text evidence="10">Component of the FACT complex, a general chromatin factor that acts to reorganize nucleosomes. The FACT complex is involved in multiple processes that require DNA as a template such as mRNA elongation, DNA replication and DNA repair. During transcription elongation the FACT complex acts as a histone chaperone that both destabilizes and restores nucleosomal structure. It facilitates the passage of RNA polymerase II and transcription by promoting the dissociation of one histone H2A-H2B dimer from the nucleosome, then subsequently promotes the reestablishment of the nucleosome following the passage of RNA polymerase II.</text>
</comment>
<reference evidence="16 17" key="1">
    <citation type="journal article" date="2010" name="Cell">
        <title>The genome of Naegleria gruberi illuminates early eukaryotic versatility.</title>
        <authorList>
            <person name="Fritz-Laylin L.K."/>
            <person name="Prochnik S.E."/>
            <person name="Ginger M.L."/>
            <person name="Dacks J.B."/>
            <person name="Carpenter M.L."/>
            <person name="Field M.C."/>
            <person name="Kuo A."/>
            <person name="Paredez A."/>
            <person name="Chapman J."/>
            <person name="Pham J."/>
            <person name="Shu S."/>
            <person name="Neupane R."/>
            <person name="Cipriano M."/>
            <person name="Mancuso J."/>
            <person name="Tu H."/>
            <person name="Salamov A."/>
            <person name="Lindquist E."/>
            <person name="Shapiro H."/>
            <person name="Lucas S."/>
            <person name="Grigoriev I.V."/>
            <person name="Cande W.Z."/>
            <person name="Fulton C."/>
            <person name="Rokhsar D.S."/>
            <person name="Dawson S.C."/>
        </authorList>
    </citation>
    <scope>NUCLEOTIDE SEQUENCE [LARGE SCALE GENOMIC DNA]</scope>
    <source>
        <strain evidence="16 17">NEG-M</strain>
    </source>
</reference>
<keyword evidence="17" id="KW-1185">Reference proteome</keyword>
<evidence type="ECO:0000256" key="12">
    <source>
        <dbReference type="SAM" id="MobiDB-lite"/>
    </source>
</evidence>
<dbReference type="InParanoid" id="D2VNX5"/>
<dbReference type="RefSeq" id="XP_002674312.1">
    <property type="nucleotide sequence ID" value="XM_002674266.1"/>
</dbReference>
<feature type="domain" description="FACT complex subunit SPT16 middle" evidence="14">
    <location>
        <begin position="460"/>
        <end position="610"/>
    </location>
</feature>
<feature type="compositionally biased region" description="Acidic residues" evidence="12">
    <location>
        <begin position="856"/>
        <end position="920"/>
    </location>
</feature>
<dbReference type="FunCoup" id="D2VNX5">
    <property type="interactions" value="689"/>
</dbReference>
<evidence type="ECO:0000256" key="9">
    <source>
        <dbReference type="ARBA" id="ARBA00023242"/>
    </source>
</evidence>
<dbReference type="KEGG" id="ngr:NAEGRDRAFT_58790"/>
<dbReference type="GO" id="GO:0035101">
    <property type="term" value="C:FACT complex"/>
    <property type="evidence" value="ECO:0007669"/>
    <property type="project" value="UniProtKB-UniRule"/>
</dbReference>
<evidence type="ECO:0000256" key="7">
    <source>
        <dbReference type="ARBA" id="ARBA00023163"/>
    </source>
</evidence>
<evidence type="ECO:0000313" key="16">
    <source>
        <dbReference type="EMBL" id="EFC41568.1"/>
    </source>
</evidence>
<dbReference type="AlphaFoldDB" id="D2VNX5"/>
<dbReference type="Pfam" id="PF08512">
    <property type="entry name" value="Rttp106-like_middle"/>
    <property type="match status" value="1"/>
</dbReference>
<dbReference type="STRING" id="5762.D2VNX5"/>
<proteinExistence type="inferred from homology"/>
<dbReference type="GO" id="GO:0006281">
    <property type="term" value="P:DNA repair"/>
    <property type="evidence" value="ECO:0007669"/>
    <property type="project" value="UniProtKB-UniRule"/>
</dbReference>
<evidence type="ECO:0000256" key="5">
    <source>
        <dbReference type="ARBA" id="ARBA00023015"/>
    </source>
</evidence>
<keyword evidence="5 10" id="KW-0805">Transcription regulation</keyword>
<feature type="domain" description="Histone chaperone RTT106/FACT complex subunit SPT16-like middle" evidence="15">
    <location>
        <begin position="728"/>
        <end position="819"/>
    </location>
</feature>
<dbReference type="Pfam" id="PF24824">
    <property type="entry name" value="PH_SPT16"/>
    <property type="match status" value="1"/>
</dbReference>
<feature type="domain" description="FACT complex subunit SPT16 N-terminal lobe" evidence="13">
    <location>
        <begin position="7"/>
        <end position="148"/>
    </location>
</feature>
<dbReference type="InterPro" id="IPR040258">
    <property type="entry name" value="Spt16"/>
</dbReference>
<comment type="subcellular location">
    <subcellularLocation>
        <location evidence="10">Nucleus</location>
    </subcellularLocation>
    <subcellularLocation>
        <location evidence="10">Chromosome</location>
    </subcellularLocation>
</comment>
<accession>D2VNX5</accession>
<evidence type="ECO:0000259" key="14">
    <source>
        <dbReference type="SMART" id="SM01286"/>
    </source>
</evidence>
<dbReference type="GO" id="GO:0006368">
    <property type="term" value="P:transcription elongation by RNA polymerase II"/>
    <property type="evidence" value="ECO:0007669"/>
    <property type="project" value="TreeGrafter"/>
</dbReference>
<dbReference type="GeneID" id="8862439"/>
<gene>
    <name evidence="16" type="ORF">NAEGRDRAFT_58790</name>
</gene>
<feature type="coiled-coil region" evidence="11">
    <location>
        <begin position="532"/>
        <end position="566"/>
    </location>
</feature>
<dbReference type="InterPro" id="IPR029148">
    <property type="entry name" value="FACT-SPT16_Nlobe"/>
</dbReference>
<dbReference type="Pfam" id="PF14826">
    <property type="entry name" value="FACT-Spt16_Nlob"/>
    <property type="match status" value="1"/>
</dbReference>
<feature type="region of interest" description="Disordered" evidence="12">
    <location>
        <begin position="389"/>
        <end position="432"/>
    </location>
</feature>
<keyword evidence="9 10" id="KW-0539">Nucleus</keyword>
<keyword evidence="4 10" id="KW-0227">DNA damage</keyword>
<feature type="compositionally biased region" description="Basic and acidic residues" evidence="12">
    <location>
        <begin position="410"/>
        <end position="421"/>
    </location>
</feature>
<evidence type="ECO:0000256" key="11">
    <source>
        <dbReference type="SAM" id="Coils"/>
    </source>
</evidence>
<dbReference type="InterPro" id="IPR036005">
    <property type="entry name" value="Creatinase/aminopeptidase-like"/>
</dbReference>
<dbReference type="GO" id="GO:0031491">
    <property type="term" value="F:nucleosome binding"/>
    <property type="evidence" value="ECO:0007669"/>
    <property type="project" value="TreeGrafter"/>
</dbReference>
<keyword evidence="2 10" id="KW-0158">Chromosome</keyword>
<name>D2VNX5_NAEGR</name>
<dbReference type="PANTHER" id="PTHR13980">
    <property type="entry name" value="CDC68 RELATED"/>
    <property type="match status" value="1"/>
</dbReference>
<evidence type="ECO:0000256" key="6">
    <source>
        <dbReference type="ARBA" id="ARBA00023054"/>
    </source>
</evidence>
<dbReference type="InterPro" id="IPR013719">
    <property type="entry name" value="RTT106/SPT16-like_middle_dom"/>
</dbReference>
<organism evidence="17">
    <name type="scientific">Naegleria gruberi</name>
    <name type="common">Amoeba</name>
    <dbReference type="NCBI Taxonomy" id="5762"/>
    <lineage>
        <taxon>Eukaryota</taxon>
        <taxon>Discoba</taxon>
        <taxon>Heterolobosea</taxon>
        <taxon>Tetramitia</taxon>
        <taxon>Eutetramitia</taxon>
        <taxon>Vahlkampfiidae</taxon>
        <taxon>Naegleria</taxon>
    </lineage>
</organism>
<evidence type="ECO:0000256" key="4">
    <source>
        <dbReference type="ARBA" id="ARBA00022763"/>
    </source>
</evidence>
<dbReference type="InterPro" id="IPR056595">
    <property type="entry name" value="Fact-SPT16_PH"/>
</dbReference>
<evidence type="ECO:0000256" key="8">
    <source>
        <dbReference type="ARBA" id="ARBA00023204"/>
    </source>
</evidence>
<evidence type="ECO:0000313" key="17">
    <source>
        <dbReference type="Proteomes" id="UP000006671"/>
    </source>
</evidence>
<evidence type="ECO:0000256" key="3">
    <source>
        <dbReference type="ARBA" id="ARBA00022705"/>
    </source>
</evidence>
<keyword evidence="3 10" id="KW-0235">DNA replication</keyword>
<dbReference type="VEuPathDB" id="AmoebaDB:NAEGRDRAFT_58790"/>
<dbReference type="Gene3D" id="2.30.29.30">
    <property type="entry name" value="Pleckstrin-homology domain (PH domain)/Phosphotyrosine-binding domain (PTB)"/>
    <property type="match status" value="1"/>
</dbReference>